<dbReference type="InterPro" id="IPR025877">
    <property type="entry name" value="MobA-like_NTP_Trfase"/>
</dbReference>
<accession>A0A1G9M9L6</accession>
<proteinExistence type="predicted"/>
<gene>
    <name evidence="2" type="ORF">SAMN04515677_103129</name>
</gene>
<evidence type="ECO:0000313" key="3">
    <source>
        <dbReference type="Proteomes" id="UP000199068"/>
    </source>
</evidence>
<dbReference type="Gene3D" id="3.90.550.10">
    <property type="entry name" value="Spore Coat Polysaccharide Biosynthesis Protein SpsA, Chain A"/>
    <property type="match status" value="1"/>
</dbReference>
<organism evidence="2 3">
    <name type="scientific">Romboutsia lituseburensis DSM 797</name>
    <dbReference type="NCBI Taxonomy" id="1121325"/>
    <lineage>
        <taxon>Bacteria</taxon>
        <taxon>Bacillati</taxon>
        <taxon>Bacillota</taxon>
        <taxon>Clostridia</taxon>
        <taxon>Peptostreptococcales</taxon>
        <taxon>Peptostreptococcaceae</taxon>
        <taxon>Romboutsia</taxon>
    </lineage>
</organism>
<dbReference type="InterPro" id="IPR017696">
    <property type="entry name" value="Mo_hydrolase_YgfJ"/>
</dbReference>
<dbReference type="EMBL" id="FNGW01000003">
    <property type="protein sequence ID" value="SDL70793.1"/>
    <property type="molecule type" value="Genomic_DNA"/>
</dbReference>
<dbReference type="NCBIfam" id="TIGR03310">
    <property type="entry name" value="matur_MocA_YgfJ"/>
    <property type="match status" value="1"/>
</dbReference>
<dbReference type="RefSeq" id="WP_242872392.1">
    <property type="nucleotide sequence ID" value="NZ_FNGW01000003.1"/>
</dbReference>
<dbReference type="PANTHER" id="PTHR43777:SF1">
    <property type="entry name" value="MOLYBDENUM COFACTOR CYTIDYLYLTRANSFERASE"/>
    <property type="match status" value="1"/>
</dbReference>
<name>A0A1G9M9L6_9FIRM</name>
<dbReference type="PANTHER" id="PTHR43777">
    <property type="entry name" value="MOLYBDENUM COFACTOR CYTIDYLYLTRANSFERASE"/>
    <property type="match status" value="1"/>
</dbReference>
<dbReference type="STRING" id="1121325.SAMN04515677_103129"/>
<reference evidence="2 3" key="1">
    <citation type="submission" date="2016-10" db="EMBL/GenBank/DDBJ databases">
        <authorList>
            <person name="de Groot N.N."/>
        </authorList>
    </citation>
    <scope>NUCLEOTIDE SEQUENCE [LARGE SCALE GENOMIC DNA]</scope>
    <source>
        <strain evidence="2 3">DSM 797</strain>
    </source>
</reference>
<dbReference type="Proteomes" id="UP000199068">
    <property type="component" value="Unassembled WGS sequence"/>
</dbReference>
<keyword evidence="2" id="KW-0808">Transferase</keyword>
<dbReference type="AlphaFoldDB" id="A0A1G9M9L6"/>
<dbReference type="InterPro" id="IPR029044">
    <property type="entry name" value="Nucleotide-diphossugar_trans"/>
</dbReference>
<keyword evidence="3" id="KW-1185">Reference proteome</keyword>
<keyword evidence="2" id="KW-0548">Nucleotidyltransferase</keyword>
<dbReference type="CDD" id="cd04182">
    <property type="entry name" value="GT_2_like_f"/>
    <property type="match status" value="1"/>
</dbReference>
<sequence length="191" mass="22243">MINNKITAIIMASGLSTRMGANKLLLNYKNEPIIQYVFEAVKNCLFHEVIVISQYDEIKKISENYKFKYVHNKKSDIGQSESIKLGILNSKPCDGYMFFVGDQPLIDEIYIKNMIFDFYKNLDYIIIPKCKNKTGNPVIFPFSKKEELLKLKNDEKGKKIINKTSNIKYIEVPESMLFDIDTKEDYKKLEV</sequence>
<dbReference type="Pfam" id="PF12804">
    <property type="entry name" value="NTP_transf_3"/>
    <property type="match status" value="1"/>
</dbReference>
<protein>
    <submittedName>
        <fullName evidence="2">Molybdenum cofactor cytidylyltransferase</fullName>
    </submittedName>
</protein>
<dbReference type="SUPFAM" id="SSF53448">
    <property type="entry name" value="Nucleotide-diphospho-sugar transferases"/>
    <property type="match status" value="1"/>
</dbReference>
<feature type="domain" description="MobA-like NTP transferase" evidence="1">
    <location>
        <begin position="8"/>
        <end position="164"/>
    </location>
</feature>
<evidence type="ECO:0000259" key="1">
    <source>
        <dbReference type="Pfam" id="PF12804"/>
    </source>
</evidence>
<dbReference type="GO" id="GO:0016779">
    <property type="term" value="F:nucleotidyltransferase activity"/>
    <property type="evidence" value="ECO:0007669"/>
    <property type="project" value="UniProtKB-KW"/>
</dbReference>
<evidence type="ECO:0000313" key="2">
    <source>
        <dbReference type="EMBL" id="SDL70793.1"/>
    </source>
</evidence>